<dbReference type="Proteomes" id="UP000229749">
    <property type="component" value="Unassembled WGS sequence"/>
</dbReference>
<accession>A0A2M7XHN5</accession>
<dbReference type="SUPFAM" id="SSF52166">
    <property type="entry name" value="Ribosomal protein L4"/>
    <property type="match status" value="1"/>
</dbReference>
<evidence type="ECO:0000256" key="5">
    <source>
        <dbReference type="HAMAP-Rule" id="MF_01328"/>
    </source>
</evidence>
<dbReference type="Gene3D" id="3.40.1370.10">
    <property type="match status" value="1"/>
</dbReference>
<dbReference type="GO" id="GO:0003735">
    <property type="term" value="F:structural constituent of ribosome"/>
    <property type="evidence" value="ECO:0007669"/>
    <property type="project" value="InterPro"/>
</dbReference>
<evidence type="ECO:0000256" key="6">
    <source>
        <dbReference type="SAM" id="MobiDB-lite"/>
    </source>
</evidence>
<evidence type="ECO:0000256" key="2">
    <source>
        <dbReference type="ARBA" id="ARBA00022980"/>
    </source>
</evidence>
<feature type="compositionally biased region" description="Basic residues" evidence="6">
    <location>
        <begin position="60"/>
        <end position="76"/>
    </location>
</feature>
<comment type="caution">
    <text evidence="7">The sequence shown here is derived from an EMBL/GenBank/DDBJ whole genome shotgun (WGS) entry which is preliminary data.</text>
</comment>
<dbReference type="GO" id="GO:0006412">
    <property type="term" value="P:translation"/>
    <property type="evidence" value="ECO:0007669"/>
    <property type="project" value="UniProtKB-UniRule"/>
</dbReference>
<evidence type="ECO:0000313" key="8">
    <source>
        <dbReference type="Proteomes" id="UP000229749"/>
    </source>
</evidence>
<keyword evidence="2 5" id="KW-0689">Ribosomal protein</keyword>
<evidence type="ECO:0000256" key="1">
    <source>
        <dbReference type="ARBA" id="ARBA00010528"/>
    </source>
</evidence>
<dbReference type="GO" id="GO:0019843">
    <property type="term" value="F:rRNA binding"/>
    <property type="evidence" value="ECO:0007669"/>
    <property type="project" value="UniProtKB-UniRule"/>
</dbReference>
<dbReference type="InterPro" id="IPR013005">
    <property type="entry name" value="Ribosomal_uL4-like"/>
</dbReference>
<proteinExistence type="inferred from homology"/>
<keyword evidence="5" id="KW-0694">RNA-binding</keyword>
<name>A0A2M7XHN5_9BACT</name>
<dbReference type="PANTHER" id="PTHR10746:SF6">
    <property type="entry name" value="LARGE RIBOSOMAL SUBUNIT PROTEIN UL4M"/>
    <property type="match status" value="1"/>
</dbReference>
<dbReference type="InterPro" id="IPR002136">
    <property type="entry name" value="Ribosomal_uL4"/>
</dbReference>
<dbReference type="Pfam" id="PF00573">
    <property type="entry name" value="Ribosomal_L4"/>
    <property type="match status" value="1"/>
</dbReference>
<evidence type="ECO:0000256" key="3">
    <source>
        <dbReference type="ARBA" id="ARBA00023274"/>
    </source>
</evidence>
<dbReference type="InterPro" id="IPR023574">
    <property type="entry name" value="Ribosomal_uL4_dom_sf"/>
</dbReference>
<protein>
    <recommendedName>
        <fullName evidence="4 5">Large ribosomal subunit protein uL4</fullName>
    </recommendedName>
</protein>
<gene>
    <name evidence="5" type="primary">rplD</name>
    <name evidence="7" type="ORF">CO172_01825</name>
</gene>
<sequence length="211" mass="23895">MNQVDIYNQNGDVTQQLELSKSVFDVKINPALIHQVIVTQQANARQPIAHTKGRAEVRGGGKKPWKQKGTGRARHGSIRSPLWIGGGVTFGPTNERNFEKKINKVMNRQVLRMILTDKAQHEKIRVMEHFDFSEYKTKSMADFVKKIGLGTKKILVIIDTEKKEVARMVRNIPKMTPISVSSLNNLDLLACDYLLFSKPSLTSLTKVLERK</sequence>
<dbReference type="PANTHER" id="PTHR10746">
    <property type="entry name" value="50S RIBOSOMAL PROTEIN L4"/>
    <property type="match status" value="1"/>
</dbReference>
<comment type="function">
    <text evidence="5">One of the primary rRNA binding proteins, this protein initially binds near the 5'-end of the 23S rRNA. It is important during the early stages of 50S assembly. It makes multiple contacts with different domains of the 23S rRNA in the assembled 50S subunit and ribosome.</text>
</comment>
<dbReference type="NCBIfam" id="TIGR03953">
    <property type="entry name" value="rplD_bact"/>
    <property type="match status" value="1"/>
</dbReference>
<feature type="region of interest" description="Disordered" evidence="6">
    <location>
        <begin position="52"/>
        <end position="76"/>
    </location>
</feature>
<organism evidence="7 8">
    <name type="scientific">Candidatus Uhrbacteria bacterium CG_4_9_14_3_um_filter_36_7</name>
    <dbReference type="NCBI Taxonomy" id="1975033"/>
    <lineage>
        <taxon>Bacteria</taxon>
        <taxon>Candidatus Uhriibacteriota</taxon>
    </lineage>
</organism>
<dbReference type="AlphaFoldDB" id="A0A2M7XHN5"/>
<dbReference type="GO" id="GO:0005840">
    <property type="term" value="C:ribosome"/>
    <property type="evidence" value="ECO:0007669"/>
    <property type="project" value="UniProtKB-KW"/>
</dbReference>
<comment type="function">
    <text evidence="5">Forms part of the polypeptide exit tunnel.</text>
</comment>
<dbReference type="GO" id="GO:1990904">
    <property type="term" value="C:ribonucleoprotein complex"/>
    <property type="evidence" value="ECO:0007669"/>
    <property type="project" value="UniProtKB-KW"/>
</dbReference>
<comment type="subunit">
    <text evidence="5">Part of the 50S ribosomal subunit.</text>
</comment>
<evidence type="ECO:0000313" key="7">
    <source>
        <dbReference type="EMBL" id="PJA47355.1"/>
    </source>
</evidence>
<dbReference type="HAMAP" id="MF_01328_B">
    <property type="entry name" value="Ribosomal_uL4_B"/>
    <property type="match status" value="1"/>
</dbReference>
<keyword evidence="3 5" id="KW-0687">Ribonucleoprotein</keyword>
<keyword evidence="5" id="KW-0699">rRNA-binding</keyword>
<reference evidence="8" key="1">
    <citation type="submission" date="2017-09" db="EMBL/GenBank/DDBJ databases">
        <title>Depth-based differentiation of microbial function through sediment-hosted aquifers and enrichment of novel symbionts in the deep terrestrial subsurface.</title>
        <authorList>
            <person name="Probst A.J."/>
            <person name="Ladd B."/>
            <person name="Jarett J.K."/>
            <person name="Geller-Mcgrath D.E."/>
            <person name="Sieber C.M.K."/>
            <person name="Emerson J.B."/>
            <person name="Anantharaman K."/>
            <person name="Thomas B.C."/>
            <person name="Malmstrom R."/>
            <person name="Stieglmeier M."/>
            <person name="Klingl A."/>
            <person name="Woyke T."/>
            <person name="Ryan C.M."/>
            <person name="Banfield J.F."/>
        </authorList>
    </citation>
    <scope>NUCLEOTIDE SEQUENCE [LARGE SCALE GENOMIC DNA]</scope>
</reference>
<dbReference type="EMBL" id="PFWS01000028">
    <property type="protein sequence ID" value="PJA47355.1"/>
    <property type="molecule type" value="Genomic_DNA"/>
</dbReference>
<comment type="similarity">
    <text evidence="1 5">Belongs to the universal ribosomal protein uL4 family.</text>
</comment>
<evidence type="ECO:0000256" key="4">
    <source>
        <dbReference type="ARBA" id="ARBA00035244"/>
    </source>
</evidence>